<evidence type="ECO:0000313" key="1">
    <source>
        <dbReference type="EMBL" id="SHJ92039.1"/>
    </source>
</evidence>
<evidence type="ECO:0000313" key="2">
    <source>
        <dbReference type="Proteomes" id="UP000243547"/>
    </source>
</evidence>
<dbReference type="AlphaFoldDB" id="A0A1M6N8K5"/>
<dbReference type="EMBL" id="FRAI01000009">
    <property type="protein sequence ID" value="SHJ92039.1"/>
    <property type="molecule type" value="Genomic_DNA"/>
</dbReference>
<gene>
    <name evidence="1" type="ORF">SAMN02745227_01063</name>
</gene>
<reference evidence="2" key="1">
    <citation type="submission" date="2016-11" db="EMBL/GenBank/DDBJ databases">
        <authorList>
            <person name="Varghese N."/>
            <person name="Submissions S."/>
        </authorList>
    </citation>
    <scope>NUCLEOTIDE SEQUENCE [LARGE SCALE GENOMIC DNA]</scope>
    <source>
        <strain evidence="2">DSM 14826</strain>
    </source>
</reference>
<accession>A0A1M6N8K5</accession>
<name>A0A1M6N8K5_9FIRM</name>
<organism evidence="1 2">
    <name type="scientific">Anaerobranca californiensis DSM 14826</name>
    <dbReference type="NCBI Taxonomy" id="1120989"/>
    <lineage>
        <taxon>Bacteria</taxon>
        <taxon>Bacillati</taxon>
        <taxon>Bacillota</taxon>
        <taxon>Clostridia</taxon>
        <taxon>Eubacteriales</taxon>
        <taxon>Proteinivoracaceae</taxon>
        <taxon>Anaerobranca</taxon>
    </lineage>
</organism>
<protein>
    <submittedName>
        <fullName evidence="1">Uncharacterized protein</fullName>
    </submittedName>
</protein>
<proteinExistence type="predicted"/>
<sequence length="170" mass="20350">MYNLFAMTVHININLRFIKIKTPTLGIFYENFNRNLVNKNIRWGIIKMILKLLNEYELRIAEHDQYLVVFFKQNPDVIIGRLKVKNSFEREEQKERFKLMPADLVDDRILSLFDGILYTGGIISPVRCMYCHKKLYFDEYTLKDNYTIECCYCHNKNKIQFCNSISDIIL</sequence>
<keyword evidence="2" id="KW-1185">Reference proteome</keyword>
<dbReference type="Proteomes" id="UP000243547">
    <property type="component" value="Unassembled WGS sequence"/>
</dbReference>
<dbReference type="STRING" id="1120989.SAMN02745227_01063"/>